<feature type="compositionally biased region" description="Acidic residues" evidence="1">
    <location>
        <begin position="71"/>
        <end position="96"/>
    </location>
</feature>
<dbReference type="EMBL" id="JAPNKE010000002">
    <property type="protein sequence ID" value="MCY1013305.1"/>
    <property type="molecule type" value="Genomic_DNA"/>
</dbReference>
<reference evidence="2" key="1">
    <citation type="submission" date="2022-11" db="EMBL/GenBank/DDBJ databases">
        <title>Minimal conservation of predation-associated metabolite biosynthetic gene clusters underscores biosynthetic potential of Myxococcota including descriptions for ten novel species: Archangium lansinium sp. nov., Myxococcus landrumus sp. nov., Nannocystis bai.</title>
        <authorList>
            <person name="Ahearne A."/>
            <person name="Stevens C."/>
            <person name="Phillips K."/>
        </authorList>
    </citation>
    <scope>NUCLEOTIDE SEQUENCE</scope>
    <source>
        <strain evidence="2">Na p29</strain>
    </source>
</reference>
<sequence>MSRRLLESMAIPAELQVSPVMLAESVSEAFPVMSIVGGRGEQELRFVSPATLVVVISATAVECYEEPLPPPEEDAEGYEEEDEDFVEDEDEEDDDPLSTAQDILGHVSGLLGLDEEEEAPDEPTPDDAADRRAAAIVAALLQEGLLELVTPRSRPQVEGRLAHLLAHGMHDAGALAESIADLSGVAEFYADDAQMAAVLAKARRG</sequence>
<organism evidence="2 3">
    <name type="scientific">Nannocystis pusilla</name>
    <dbReference type="NCBI Taxonomy" id="889268"/>
    <lineage>
        <taxon>Bacteria</taxon>
        <taxon>Pseudomonadati</taxon>
        <taxon>Myxococcota</taxon>
        <taxon>Polyangia</taxon>
        <taxon>Nannocystales</taxon>
        <taxon>Nannocystaceae</taxon>
        <taxon>Nannocystis</taxon>
    </lineage>
</organism>
<protein>
    <submittedName>
        <fullName evidence="2">Uncharacterized protein</fullName>
    </submittedName>
</protein>
<feature type="region of interest" description="Disordered" evidence="1">
    <location>
        <begin position="64"/>
        <end position="99"/>
    </location>
</feature>
<evidence type="ECO:0000256" key="1">
    <source>
        <dbReference type="SAM" id="MobiDB-lite"/>
    </source>
</evidence>
<gene>
    <name evidence="2" type="ORF">OV079_48810</name>
</gene>
<keyword evidence="3" id="KW-1185">Reference proteome</keyword>
<accession>A0A9X3F113</accession>
<dbReference type="RefSeq" id="WP_267777125.1">
    <property type="nucleotide sequence ID" value="NZ_JAPNKE010000002.1"/>
</dbReference>
<dbReference type="Proteomes" id="UP001150924">
    <property type="component" value="Unassembled WGS sequence"/>
</dbReference>
<dbReference type="AlphaFoldDB" id="A0A9X3F113"/>
<evidence type="ECO:0000313" key="2">
    <source>
        <dbReference type="EMBL" id="MCY1013305.1"/>
    </source>
</evidence>
<proteinExistence type="predicted"/>
<evidence type="ECO:0000313" key="3">
    <source>
        <dbReference type="Proteomes" id="UP001150924"/>
    </source>
</evidence>
<comment type="caution">
    <text evidence="2">The sequence shown here is derived from an EMBL/GenBank/DDBJ whole genome shotgun (WGS) entry which is preliminary data.</text>
</comment>
<name>A0A9X3F113_9BACT</name>